<sequence>MMKFGIFSYAILFVLIPFISTETSNLNCYVCNSNVDEGCDGDSVPDVYKVECSARTNPYCRKIIQTVDEQKSVVRTCGSKVGSKSCYKTPGKNNAQVCSCDFDFCNQATSLNRQERIMTMMSSIIILTITMLIIR</sequence>
<dbReference type="GO" id="GO:0030431">
    <property type="term" value="P:sleep"/>
    <property type="evidence" value="ECO:0007669"/>
    <property type="project" value="InterPro"/>
</dbReference>
<reference evidence="5" key="1">
    <citation type="submission" date="2021-02" db="EMBL/GenBank/DDBJ databases">
        <authorList>
            <person name="Nowell W R."/>
        </authorList>
    </citation>
    <scope>NUCLEOTIDE SEQUENCE</scope>
</reference>
<dbReference type="PANTHER" id="PTHR33562:SF2">
    <property type="entry name" value="PROTEIN QUIVER"/>
    <property type="match status" value="1"/>
</dbReference>
<keyword evidence="2" id="KW-0325">Glycoprotein</keyword>
<dbReference type="Pfam" id="PF17064">
    <property type="entry name" value="QVR"/>
    <property type="match status" value="1"/>
</dbReference>
<comment type="caution">
    <text evidence="5">The sequence shown here is derived from an EMBL/GenBank/DDBJ whole genome shotgun (WGS) entry which is preliminary data.</text>
</comment>
<accession>A0A816TTL6</accession>
<dbReference type="PANTHER" id="PTHR33562">
    <property type="entry name" value="ATILLA, ISOFORM B-RELATED-RELATED"/>
    <property type="match status" value="1"/>
</dbReference>
<proteinExistence type="predicted"/>
<dbReference type="Proteomes" id="UP000663824">
    <property type="component" value="Unassembled WGS sequence"/>
</dbReference>
<evidence type="ECO:0000256" key="1">
    <source>
        <dbReference type="ARBA" id="ARBA00022729"/>
    </source>
</evidence>
<dbReference type="GO" id="GO:0032222">
    <property type="term" value="P:regulation of synaptic transmission, cholinergic"/>
    <property type="evidence" value="ECO:0007669"/>
    <property type="project" value="InterPro"/>
</dbReference>
<dbReference type="InterPro" id="IPR045860">
    <property type="entry name" value="Snake_toxin-like_sf"/>
</dbReference>
<keyword evidence="3" id="KW-1133">Transmembrane helix</keyword>
<organism evidence="5 7">
    <name type="scientific">Rotaria magnacalcarata</name>
    <dbReference type="NCBI Taxonomy" id="392030"/>
    <lineage>
        <taxon>Eukaryota</taxon>
        <taxon>Metazoa</taxon>
        <taxon>Spiralia</taxon>
        <taxon>Gnathifera</taxon>
        <taxon>Rotifera</taxon>
        <taxon>Eurotatoria</taxon>
        <taxon>Bdelloidea</taxon>
        <taxon>Philodinida</taxon>
        <taxon>Philodinidae</taxon>
        <taxon>Rotaria</taxon>
    </lineage>
</organism>
<feature type="chain" id="PRO_5036230684" description="Protein sleepless" evidence="4">
    <location>
        <begin position="22"/>
        <end position="135"/>
    </location>
</feature>
<protein>
    <recommendedName>
        <fullName evidence="8">Protein sleepless</fullName>
    </recommendedName>
</protein>
<evidence type="ECO:0000313" key="5">
    <source>
        <dbReference type="EMBL" id="CAF2102172.1"/>
    </source>
</evidence>
<gene>
    <name evidence="6" type="ORF">GIL414_LOCUS11736</name>
    <name evidence="5" type="ORF">MBJ925_LOCUS22472</name>
</gene>
<keyword evidence="3" id="KW-0472">Membrane</keyword>
<evidence type="ECO:0000313" key="6">
    <source>
        <dbReference type="EMBL" id="CAF4000617.1"/>
    </source>
</evidence>
<keyword evidence="3" id="KW-0812">Transmembrane</keyword>
<dbReference type="EMBL" id="CAJNRE010011522">
    <property type="protein sequence ID" value="CAF2102172.1"/>
    <property type="molecule type" value="Genomic_DNA"/>
</dbReference>
<evidence type="ECO:0000256" key="3">
    <source>
        <dbReference type="SAM" id="Phobius"/>
    </source>
</evidence>
<dbReference type="InterPro" id="IPR031424">
    <property type="entry name" value="QVR-like"/>
</dbReference>
<dbReference type="EMBL" id="CAJOBJ010004444">
    <property type="protein sequence ID" value="CAF4000617.1"/>
    <property type="molecule type" value="Genomic_DNA"/>
</dbReference>
<feature type="transmembrane region" description="Helical" evidence="3">
    <location>
        <begin position="117"/>
        <end position="134"/>
    </location>
</feature>
<dbReference type="SUPFAM" id="SSF57302">
    <property type="entry name" value="Snake toxin-like"/>
    <property type="match status" value="1"/>
</dbReference>
<evidence type="ECO:0000256" key="2">
    <source>
        <dbReference type="ARBA" id="ARBA00023180"/>
    </source>
</evidence>
<name>A0A816TTL6_9BILA</name>
<evidence type="ECO:0000313" key="7">
    <source>
        <dbReference type="Proteomes" id="UP000663824"/>
    </source>
</evidence>
<evidence type="ECO:0008006" key="8">
    <source>
        <dbReference type="Google" id="ProtNLM"/>
    </source>
</evidence>
<dbReference type="Proteomes" id="UP000681720">
    <property type="component" value="Unassembled WGS sequence"/>
</dbReference>
<dbReference type="InterPro" id="IPR050975">
    <property type="entry name" value="Sleep_regulator"/>
</dbReference>
<keyword evidence="1 4" id="KW-0732">Signal</keyword>
<dbReference type="AlphaFoldDB" id="A0A816TTL6"/>
<feature type="signal peptide" evidence="4">
    <location>
        <begin position="1"/>
        <end position="21"/>
    </location>
</feature>
<evidence type="ECO:0000256" key="4">
    <source>
        <dbReference type="SAM" id="SignalP"/>
    </source>
</evidence>